<dbReference type="AlphaFoldDB" id="A0A8T0D2N0"/>
<sequence>MHYCVALTGSGISTPTDILSWEEGDSYEDPQMHFDPLPMPYRMIDQMVWFIFDLAWEMISQRECCVQLTNSILINLVDDANQTSAYQRIDRLHLFCVTESLIITSIESNIFVWDRLSEKLVDQWTANGADIRTLSACSFTSQLTCLLATDDFGKGYLLLIIGWKIMLIRTITSMEELKPFYVLAGKFTQSGPICSVVIEDATNHETWIEIFRLPVDRWIKETQPFLELSVNTEAEYTETSGLQSESTEAVHSNEAMWDRLQLSQPTLMCRIRMPNSLTAAQPKSVSNILRQVADKTTALFPTNTFTVGTHLFNDSSLEWRRSEFINSRGYPECLLCPPEPVAHEPEAPTVIEAPKVIRSVSTVTTPQGEFTAITVT</sequence>
<reference evidence="1 2" key="1">
    <citation type="submission" date="2019-07" db="EMBL/GenBank/DDBJ databases">
        <title>Annotation for the trematode Paragonimus westermani.</title>
        <authorList>
            <person name="Choi Y.-J."/>
        </authorList>
    </citation>
    <scope>NUCLEOTIDE SEQUENCE [LARGE SCALE GENOMIC DNA]</scope>
    <source>
        <strain evidence="1">180907_Pwestermani</strain>
    </source>
</reference>
<dbReference type="Pfam" id="PF21030">
    <property type="entry name" value="WDR93"/>
    <property type="match status" value="1"/>
</dbReference>
<dbReference type="Proteomes" id="UP000699462">
    <property type="component" value="Unassembled WGS sequence"/>
</dbReference>
<name>A0A8T0D2N0_9TREM</name>
<comment type="caution">
    <text evidence="1">The sequence shown here is derived from an EMBL/GenBank/DDBJ whole genome shotgun (WGS) entry which is preliminary data.</text>
</comment>
<proteinExistence type="predicted"/>
<protein>
    <submittedName>
        <fullName evidence="1">Uncharacterized protein</fullName>
    </submittedName>
</protein>
<dbReference type="OrthoDB" id="547231at2759"/>
<dbReference type="EMBL" id="JTDF01021241">
    <property type="protein sequence ID" value="KAF8562105.1"/>
    <property type="molecule type" value="Genomic_DNA"/>
</dbReference>
<dbReference type="InterPro" id="IPR049547">
    <property type="entry name" value="WDR93_beta-prop"/>
</dbReference>
<gene>
    <name evidence="1" type="ORF">P879_08248</name>
</gene>
<accession>A0A8T0D2N0</accession>
<organism evidence="1 2">
    <name type="scientific">Paragonimus westermani</name>
    <dbReference type="NCBI Taxonomy" id="34504"/>
    <lineage>
        <taxon>Eukaryota</taxon>
        <taxon>Metazoa</taxon>
        <taxon>Spiralia</taxon>
        <taxon>Lophotrochozoa</taxon>
        <taxon>Platyhelminthes</taxon>
        <taxon>Trematoda</taxon>
        <taxon>Digenea</taxon>
        <taxon>Plagiorchiida</taxon>
        <taxon>Troglotremata</taxon>
        <taxon>Troglotrematidae</taxon>
        <taxon>Paragonimus</taxon>
    </lineage>
</organism>
<keyword evidence="2" id="KW-1185">Reference proteome</keyword>
<evidence type="ECO:0000313" key="1">
    <source>
        <dbReference type="EMBL" id="KAF8562105.1"/>
    </source>
</evidence>
<evidence type="ECO:0000313" key="2">
    <source>
        <dbReference type="Proteomes" id="UP000699462"/>
    </source>
</evidence>